<dbReference type="AlphaFoldDB" id="A0A6A5QP73"/>
<evidence type="ECO:0000256" key="1">
    <source>
        <dbReference type="SAM" id="Phobius"/>
    </source>
</evidence>
<keyword evidence="3" id="KW-1185">Reference proteome</keyword>
<feature type="transmembrane region" description="Helical" evidence="1">
    <location>
        <begin position="20"/>
        <end position="44"/>
    </location>
</feature>
<sequence>MWIHIVRCFNQILCGLSVRFTTLLVSATSYSVWQILLYLGYSVLRCRALRKLRLGSDSRSFNLWSRRTFSYSDACRLRSWHDALLPN</sequence>
<dbReference type="Proteomes" id="UP000800096">
    <property type="component" value="Unassembled WGS sequence"/>
</dbReference>
<proteinExistence type="predicted"/>
<dbReference type="EMBL" id="ML979135">
    <property type="protein sequence ID" value="KAF1917209.1"/>
    <property type="molecule type" value="Genomic_DNA"/>
</dbReference>
<name>A0A6A5QP73_AMPQU</name>
<keyword evidence="1" id="KW-0472">Membrane</keyword>
<keyword evidence="1" id="KW-1133">Transmembrane helix</keyword>
<accession>A0A6A5QP73</accession>
<organism evidence="2 3">
    <name type="scientific">Ampelomyces quisqualis</name>
    <name type="common">Powdery mildew agent</name>
    <dbReference type="NCBI Taxonomy" id="50730"/>
    <lineage>
        <taxon>Eukaryota</taxon>
        <taxon>Fungi</taxon>
        <taxon>Dikarya</taxon>
        <taxon>Ascomycota</taxon>
        <taxon>Pezizomycotina</taxon>
        <taxon>Dothideomycetes</taxon>
        <taxon>Pleosporomycetidae</taxon>
        <taxon>Pleosporales</taxon>
        <taxon>Pleosporineae</taxon>
        <taxon>Phaeosphaeriaceae</taxon>
        <taxon>Ampelomyces</taxon>
    </lineage>
</organism>
<protein>
    <submittedName>
        <fullName evidence="2">Uncharacterized protein</fullName>
    </submittedName>
</protein>
<evidence type="ECO:0000313" key="2">
    <source>
        <dbReference type="EMBL" id="KAF1917209.1"/>
    </source>
</evidence>
<gene>
    <name evidence="2" type="ORF">BDU57DRAFT_259519</name>
</gene>
<keyword evidence="1" id="KW-0812">Transmembrane</keyword>
<reference evidence="2" key="1">
    <citation type="journal article" date="2020" name="Stud. Mycol.">
        <title>101 Dothideomycetes genomes: a test case for predicting lifestyles and emergence of pathogens.</title>
        <authorList>
            <person name="Haridas S."/>
            <person name="Albert R."/>
            <person name="Binder M."/>
            <person name="Bloem J."/>
            <person name="Labutti K."/>
            <person name="Salamov A."/>
            <person name="Andreopoulos B."/>
            <person name="Baker S."/>
            <person name="Barry K."/>
            <person name="Bills G."/>
            <person name="Bluhm B."/>
            <person name="Cannon C."/>
            <person name="Castanera R."/>
            <person name="Culley D."/>
            <person name="Daum C."/>
            <person name="Ezra D."/>
            <person name="Gonzalez J."/>
            <person name="Henrissat B."/>
            <person name="Kuo A."/>
            <person name="Liang C."/>
            <person name="Lipzen A."/>
            <person name="Lutzoni F."/>
            <person name="Magnuson J."/>
            <person name="Mondo S."/>
            <person name="Nolan M."/>
            <person name="Ohm R."/>
            <person name="Pangilinan J."/>
            <person name="Park H.-J."/>
            <person name="Ramirez L."/>
            <person name="Alfaro M."/>
            <person name="Sun H."/>
            <person name="Tritt A."/>
            <person name="Yoshinaga Y."/>
            <person name="Zwiers L.-H."/>
            <person name="Turgeon B."/>
            <person name="Goodwin S."/>
            <person name="Spatafora J."/>
            <person name="Crous P."/>
            <person name="Grigoriev I."/>
        </authorList>
    </citation>
    <scope>NUCLEOTIDE SEQUENCE</scope>
    <source>
        <strain evidence="2">HMLAC05119</strain>
    </source>
</reference>
<evidence type="ECO:0000313" key="3">
    <source>
        <dbReference type="Proteomes" id="UP000800096"/>
    </source>
</evidence>